<dbReference type="InterPro" id="IPR046532">
    <property type="entry name" value="DUF6597"/>
</dbReference>
<evidence type="ECO:0000256" key="1">
    <source>
        <dbReference type="ARBA" id="ARBA00023015"/>
    </source>
</evidence>
<dbReference type="GO" id="GO:0003700">
    <property type="term" value="F:DNA-binding transcription factor activity"/>
    <property type="evidence" value="ECO:0007669"/>
    <property type="project" value="InterPro"/>
</dbReference>
<keyword evidence="1" id="KW-0805">Transcription regulation</keyword>
<feature type="domain" description="HTH araC/xylS-type" evidence="4">
    <location>
        <begin position="160"/>
        <end position="261"/>
    </location>
</feature>
<dbReference type="SUPFAM" id="SSF46689">
    <property type="entry name" value="Homeodomain-like"/>
    <property type="match status" value="1"/>
</dbReference>
<evidence type="ECO:0000256" key="3">
    <source>
        <dbReference type="ARBA" id="ARBA00023163"/>
    </source>
</evidence>
<evidence type="ECO:0000259" key="4">
    <source>
        <dbReference type="PROSITE" id="PS01124"/>
    </source>
</evidence>
<evidence type="ECO:0000256" key="2">
    <source>
        <dbReference type="ARBA" id="ARBA00023125"/>
    </source>
</evidence>
<sequence length="265" mass="28590">MLRPEEMARHVTFDECPPTPGAAPWVERVWSVSWDLPDGVEHVNSIVPHPSASLTVERGQVDRDAAHEPGVWVTGVMTQRFDAVCRGRGGVVGVKFHPGGFTALTGVAAADLTDRSAPAAGLVPGWEALVDLPLDAHASAEALCRLVETLAGAREPDPGYRQVTEVVRHLQDPSLTRVDDLAARCGISVRALQRLLRRYVGVGPKWMVARRRLHDAVATLDDGYAGSLADLAASAGWYDQNQFARDFAALVGTTPSAYRDRTPSD</sequence>
<keyword evidence="2 5" id="KW-0238">DNA-binding</keyword>
<dbReference type="Gene3D" id="1.10.10.60">
    <property type="entry name" value="Homeodomain-like"/>
    <property type="match status" value="1"/>
</dbReference>
<dbReference type="SMART" id="SM00342">
    <property type="entry name" value="HTH_ARAC"/>
    <property type="match status" value="1"/>
</dbReference>
<dbReference type="PANTHER" id="PTHR46796">
    <property type="entry name" value="HTH-TYPE TRANSCRIPTIONAL ACTIVATOR RHAS-RELATED"/>
    <property type="match status" value="1"/>
</dbReference>
<dbReference type="EMBL" id="LT629711">
    <property type="protein sequence ID" value="SDP64133.1"/>
    <property type="molecule type" value="Genomic_DNA"/>
</dbReference>
<keyword evidence="3" id="KW-0804">Transcription</keyword>
<dbReference type="InterPro" id="IPR050204">
    <property type="entry name" value="AraC_XylS_family_regulators"/>
</dbReference>
<evidence type="ECO:0000313" key="5">
    <source>
        <dbReference type="EMBL" id="SDP64133.1"/>
    </source>
</evidence>
<name>A0A1H0UDB5_9MICO</name>
<dbReference type="GO" id="GO:0043565">
    <property type="term" value="F:sequence-specific DNA binding"/>
    <property type="evidence" value="ECO:0007669"/>
    <property type="project" value="InterPro"/>
</dbReference>
<dbReference type="STRING" id="443156.SAMN04489867_3254"/>
<accession>A0A1H0UDB5</accession>
<dbReference type="Proteomes" id="UP000199077">
    <property type="component" value="Chromosome I"/>
</dbReference>
<organism evidence="5 6">
    <name type="scientific">Pedococcus dokdonensis</name>
    <dbReference type="NCBI Taxonomy" id="443156"/>
    <lineage>
        <taxon>Bacteria</taxon>
        <taxon>Bacillati</taxon>
        <taxon>Actinomycetota</taxon>
        <taxon>Actinomycetes</taxon>
        <taxon>Micrococcales</taxon>
        <taxon>Intrasporangiaceae</taxon>
        <taxon>Pedococcus</taxon>
    </lineage>
</organism>
<gene>
    <name evidence="5" type="ORF">SAMN04489867_3254</name>
</gene>
<dbReference type="PROSITE" id="PS01124">
    <property type="entry name" value="HTH_ARAC_FAMILY_2"/>
    <property type="match status" value="1"/>
</dbReference>
<dbReference type="Pfam" id="PF20240">
    <property type="entry name" value="DUF6597"/>
    <property type="match status" value="1"/>
</dbReference>
<dbReference type="InterPro" id="IPR018060">
    <property type="entry name" value="HTH_AraC"/>
</dbReference>
<dbReference type="AlphaFoldDB" id="A0A1H0UDB5"/>
<reference evidence="6" key="1">
    <citation type="submission" date="2016-10" db="EMBL/GenBank/DDBJ databases">
        <authorList>
            <person name="Varghese N."/>
            <person name="Submissions S."/>
        </authorList>
    </citation>
    <scope>NUCLEOTIDE SEQUENCE [LARGE SCALE GENOMIC DNA]</scope>
    <source>
        <strain evidence="6">DSM 22329</strain>
    </source>
</reference>
<protein>
    <submittedName>
        <fullName evidence="5">AraC-type DNA-binding protein</fullName>
    </submittedName>
</protein>
<proteinExistence type="predicted"/>
<evidence type="ECO:0000313" key="6">
    <source>
        <dbReference type="Proteomes" id="UP000199077"/>
    </source>
</evidence>
<keyword evidence="6" id="KW-1185">Reference proteome</keyword>
<dbReference type="Pfam" id="PF12833">
    <property type="entry name" value="HTH_18"/>
    <property type="match status" value="1"/>
</dbReference>
<dbReference type="InterPro" id="IPR009057">
    <property type="entry name" value="Homeodomain-like_sf"/>
</dbReference>